<gene>
    <name evidence="2" type="ORF">NB063_14845</name>
</gene>
<organism evidence="2 3">
    <name type="scientific">Aporhodopirellula aestuarii</name>
    <dbReference type="NCBI Taxonomy" id="2950107"/>
    <lineage>
        <taxon>Bacteria</taxon>
        <taxon>Pseudomonadati</taxon>
        <taxon>Planctomycetota</taxon>
        <taxon>Planctomycetia</taxon>
        <taxon>Pirellulales</taxon>
        <taxon>Pirellulaceae</taxon>
        <taxon>Aporhodopirellula</taxon>
    </lineage>
</organism>
<evidence type="ECO:0000313" key="3">
    <source>
        <dbReference type="Proteomes" id="UP001202961"/>
    </source>
</evidence>
<proteinExistence type="predicted"/>
<dbReference type="Proteomes" id="UP001202961">
    <property type="component" value="Unassembled WGS sequence"/>
</dbReference>
<feature type="transmembrane region" description="Helical" evidence="1">
    <location>
        <begin position="88"/>
        <end position="108"/>
    </location>
</feature>
<reference evidence="2 3" key="1">
    <citation type="journal article" date="2022" name="Syst. Appl. Microbiol.">
        <title>Rhodopirellula aestuarii sp. nov., a novel member of the genus Rhodopirellula isolated from brackish sediments collected in the Tagus River estuary, Portugal.</title>
        <authorList>
            <person name="Vitorino I.R."/>
            <person name="Klimek D."/>
            <person name="Calusinska M."/>
            <person name="Lobo-da-Cunha A."/>
            <person name="Vasconcelos V."/>
            <person name="Lage O.M."/>
        </authorList>
    </citation>
    <scope>NUCLEOTIDE SEQUENCE [LARGE SCALE GENOMIC DNA]</scope>
    <source>
        <strain evidence="2 3">ICT_H3.1</strain>
    </source>
</reference>
<feature type="transmembrane region" description="Helical" evidence="1">
    <location>
        <begin position="59"/>
        <end position="76"/>
    </location>
</feature>
<comment type="caution">
    <text evidence="2">The sequence shown here is derived from an EMBL/GenBank/DDBJ whole genome shotgun (WGS) entry which is preliminary data.</text>
</comment>
<dbReference type="EMBL" id="JAMQBK010000039">
    <property type="protein sequence ID" value="MCM2371885.1"/>
    <property type="molecule type" value="Genomic_DNA"/>
</dbReference>
<feature type="transmembrane region" description="Helical" evidence="1">
    <location>
        <begin position="16"/>
        <end position="38"/>
    </location>
</feature>
<keyword evidence="1" id="KW-1133">Transmembrane helix</keyword>
<keyword evidence="3" id="KW-1185">Reference proteome</keyword>
<sequence length="122" mass="13428">MSFLLPTVGSYEQNHFIGIQAFGIAFLALAEMEGFVWLANPFYWSVVALLLRGSESVQTLMLSTIAVLIALSFLVHSPVTISEILVGYYVWLVSLSLALLASAGAIWHAKSQNDGNQRCQRH</sequence>
<evidence type="ECO:0000256" key="1">
    <source>
        <dbReference type="SAM" id="Phobius"/>
    </source>
</evidence>
<keyword evidence="1" id="KW-0812">Transmembrane</keyword>
<evidence type="ECO:0000313" key="2">
    <source>
        <dbReference type="EMBL" id="MCM2371885.1"/>
    </source>
</evidence>
<protein>
    <submittedName>
        <fullName evidence="2">Uncharacterized protein</fullName>
    </submittedName>
</protein>
<keyword evidence="1" id="KW-0472">Membrane</keyword>
<accession>A0ABT0U4N3</accession>
<name>A0ABT0U4N3_9BACT</name>